<protein>
    <submittedName>
        <fullName evidence="2">Transcriptional regulator, CarD family</fullName>
    </submittedName>
</protein>
<dbReference type="EMBL" id="FMXR01000014">
    <property type="protein sequence ID" value="SDB26776.1"/>
    <property type="molecule type" value="Genomic_DNA"/>
</dbReference>
<dbReference type="STRING" id="1732.SAMN02910417_01984"/>
<sequence>MYHVGECIVYGAQGACIVNNIGESTFSKEQDGALYYTLVPFGENEVSITTPVDSKKVHSRSVMNLEEMETLLLSVDNLESIKVRDARKKDEEYREILKSADAGKVLRLIKTLYEHKVTREHIGKKITSSDESFLKKSVKILCSEMAYLRHEDVKSAHRKLVELLEHKVQA</sequence>
<name>A0A1G6C1P6_EUBOX</name>
<accession>A0A1G6C1P6</accession>
<dbReference type="OrthoDB" id="9786074at2"/>
<proteinExistence type="predicted"/>
<dbReference type="RefSeq" id="WP_090174199.1">
    <property type="nucleotide sequence ID" value="NZ_FMXR01000014.1"/>
</dbReference>
<dbReference type="Gene3D" id="1.20.58.1290">
    <property type="entry name" value="CarD-like, C-terminal domain"/>
    <property type="match status" value="1"/>
</dbReference>
<dbReference type="AlphaFoldDB" id="A0A1G6C1P6"/>
<dbReference type="Proteomes" id="UP000199228">
    <property type="component" value="Unassembled WGS sequence"/>
</dbReference>
<organism evidence="2 3">
    <name type="scientific">Eubacterium oxidoreducens</name>
    <dbReference type="NCBI Taxonomy" id="1732"/>
    <lineage>
        <taxon>Bacteria</taxon>
        <taxon>Bacillati</taxon>
        <taxon>Bacillota</taxon>
        <taxon>Clostridia</taxon>
        <taxon>Eubacteriales</taxon>
        <taxon>Eubacteriaceae</taxon>
        <taxon>Eubacterium</taxon>
    </lineage>
</organism>
<dbReference type="Gene3D" id="2.40.10.170">
    <property type="match status" value="1"/>
</dbReference>
<dbReference type="InterPro" id="IPR042215">
    <property type="entry name" value="CarD-like_C"/>
</dbReference>
<reference evidence="2 3" key="1">
    <citation type="submission" date="2016-10" db="EMBL/GenBank/DDBJ databases">
        <authorList>
            <person name="de Groot N.N."/>
        </authorList>
    </citation>
    <scope>NUCLEOTIDE SEQUENCE [LARGE SCALE GENOMIC DNA]</scope>
    <source>
        <strain evidence="2 3">DSM 3217</strain>
    </source>
</reference>
<feature type="domain" description="CarD-like/TRCF RNAP-interacting" evidence="1">
    <location>
        <begin position="1"/>
        <end position="113"/>
    </location>
</feature>
<dbReference type="InterPro" id="IPR003711">
    <property type="entry name" value="CarD-like/TRCF_RID"/>
</dbReference>
<dbReference type="SMART" id="SM01058">
    <property type="entry name" value="CarD_TRCF"/>
    <property type="match status" value="1"/>
</dbReference>
<evidence type="ECO:0000313" key="2">
    <source>
        <dbReference type="EMBL" id="SDB26776.1"/>
    </source>
</evidence>
<evidence type="ECO:0000259" key="1">
    <source>
        <dbReference type="SMART" id="SM01058"/>
    </source>
</evidence>
<keyword evidence="3" id="KW-1185">Reference proteome</keyword>
<evidence type="ECO:0000313" key="3">
    <source>
        <dbReference type="Proteomes" id="UP000199228"/>
    </source>
</evidence>
<gene>
    <name evidence="2" type="ORF">SAMN02910417_01984</name>
</gene>